<gene>
    <name evidence="2" type="ORF">PICMEDRAFT_73493</name>
</gene>
<evidence type="ECO:0000256" key="1">
    <source>
        <dbReference type="SAM" id="MobiDB-lite"/>
    </source>
</evidence>
<evidence type="ECO:0000313" key="3">
    <source>
        <dbReference type="Proteomes" id="UP000094455"/>
    </source>
</evidence>
<feature type="region of interest" description="Disordered" evidence="1">
    <location>
        <begin position="49"/>
        <end position="81"/>
    </location>
</feature>
<dbReference type="Proteomes" id="UP000094455">
    <property type="component" value="Unassembled WGS sequence"/>
</dbReference>
<name>A0A1E3NKD1_9ASCO</name>
<dbReference type="GeneID" id="30181186"/>
<organism evidence="2 3">
    <name type="scientific">Pichia membranifaciens NRRL Y-2026</name>
    <dbReference type="NCBI Taxonomy" id="763406"/>
    <lineage>
        <taxon>Eukaryota</taxon>
        <taxon>Fungi</taxon>
        <taxon>Dikarya</taxon>
        <taxon>Ascomycota</taxon>
        <taxon>Saccharomycotina</taxon>
        <taxon>Pichiomycetes</taxon>
        <taxon>Pichiales</taxon>
        <taxon>Pichiaceae</taxon>
        <taxon>Pichia</taxon>
    </lineage>
</organism>
<dbReference type="Pfam" id="PF17234">
    <property type="entry name" value="MPM1"/>
    <property type="match status" value="1"/>
</dbReference>
<dbReference type="RefSeq" id="XP_019017131.1">
    <property type="nucleotide sequence ID" value="XM_019164499.1"/>
</dbReference>
<dbReference type="OrthoDB" id="3996608at2759"/>
<dbReference type="EMBL" id="KV454004">
    <property type="protein sequence ID" value="ODQ46018.1"/>
    <property type="molecule type" value="Genomic_DNA"/>
</dbReference>
<accession>A0A1E3NKD1</accession>
<dbReference type="InterPro" id="IPR035187">
    <property type="entry name" value="Mpm1"/>
</dbReference>
<feature type="compositionally biased region" description="Polar residues" evidence="1">
    <location>
        <begin position="51"/>
        <end position="63"/>
    </location>
</feature>
<protein>
    <submittedName>
        <fullName evidence="2">Uncharacterized protein</fullName>
    </submittedName>
</protein>
<proteinExistence type="predicted"/>
<evidence type="ECO:0000313" key="2">
    <source>
        <dbReference type="EMBL" id="ODQ46018.1"/>
    </source>
</evidence>
<keyword evidence="3" id="KW-1185">Reference proteome</keyword>
<sequence length="393" mass="45371">MFYEFSIQYDDPVILVLDKTPLSDILYFKVNHAYPNWIPPHYLRMVDDSKSGGNSNTESNSLDSDCDSDKRRKPTKLETSLPAQQTPESFFTFPFFGSRGPDHDGGKDPAANLSLEFRRYVHLAHTFLDSYLPSDVINSPQDSVAASAIRVLSPLVPQGNWTTGANPPAPNEFFYRHFPKVSPDFDNDYHTRNPGVFWGWFYLTRWLPELIQKVMFPLNDVVYDSKIEQMAKGDANAEASDSLHEKASQYIPKARKLTGRQTPTLLECQLCSKFQGFMLWNRQHDWFCVYKDKLPSLIGNDATKITKAQLDDENFRRNHVPQDNDGKRYFTSFNDFIEWNTEYTKKLIELERKAYGAKDMDEMTAVEAEIYELKTLRKRRDKITADHIVSVKG</sequence>
<dbReference type="AlphaFoldDB" id="A0A1E3NKD1"/>
<reference evidence="2 3" key="1">
    <citation type="journal article" date="2016" name="Proc. Natl. Acad. Sci. U.S.A.">
        <title>Comparative genomics of biotechnologically important yeasts.</title>
        <authorList>
            <person name="Riley R."/>
            <person name="Haridas S."/>
            <person name="Wolfe K.H."/>
            <person name="Lopes M.R."/>
            <person name="Hittinger C.T."/>
            <person name="Goeker M."/>
            <person name="Salamov A.A."/>
            <person name="Wisecaver J.H."/>
            <person name="Long T.M."/>
            <person name="Calvey C.H."/>
            <person name="Aerts A.L."/>
            <person name="Barry K.W."/>
            <person name="Choi C."/>
            <person name="Clum A."/>
            <person name="Coughlan A.Y."/>
            <person name="Deshpande S."/>
            <person name="Douglass A.P."/>
            <person name="Hanson S.J."/>
            <person name="Klenk H.-P."/>
            <person name="LaButti K.M."/>
            <person name="Lapidus A."/>
            <person name="Lindquist E.A."/>
            <person name="Lipzen A.M."/>
            <person name="Meier-Kolthoff J.P."/>
            <person name="Ohm R.A."/>
            <person name="Otillar R.P."/>
            <person name="Pangilinan J.L."/>
            <person name="Peng Y."/>
            <person name="Rokas A."/>
            <person name="Rosa C.A."/>
            <person name="Scheuner C."/>
            <person name="Sibirny A.A."/>
            <person name="Slot J.C."/>
            <person name="Stielow J.B."/>
            <person name="Sun H."/>
            <person name="Kurtzman C.P."/>
            <person name="Blackwell M."/>
            <person name="Grigoriev I.V."/>
            <person name="Jeffries T.W."/>
        </authorList>
    </citation>
    <scope>NUCLEOTIDE SEQUENCE [LARGE SCALE GENOMIC DNA]</scope>
    <source>
        <strain evidence="2 3">NRRL Y-2026</strain>
    </source>
</reference>